<organism evidence="1">
    <name type="scientific">marine sediment metagenome</name>
    <dbReference type="NCBI Taxonomy" id="412755"/>
    <lineage>
        <taxon>unclassified sequences</taxon>
        <taxon>metagenomes</taxon>
        <taxon>ecological metagenomes</taxon>
    </lineage>
</organism>
<reference evidence="1" key="1">
    <citation type="journal article" date="2015" name="Nature">
        <title>Complex archaea that bridge the gap between prokaryotes and eukaryotes.</title>
        <authorList>
            <person name="Spang A."/>
            <person name="Saw J.H."/>
            <person name="Jorgensen S.L."/>
            <person name="Zaremba-Niedzwiedzka K."/>
            <person name="Martijn J."/>
            <person name="Lind A.E."/>
            <person name="van Eijk R."/>
            <person name="Schleper C."/>
            <person name="Guy L."/>
            <person name="Ettema T.J."/>
        </authorList>
    </citation>
    <scope>NUCLEOTIDE SEQUENCE</scope>
</reference>
<dbReference type="InterPro" id="IPR036890">
    <property type="entry name" value="HATPase_C_sf"/>
</dbReference>
<protein>
    <recommendedName>
        <fullName evidence="2">Histidine kinase/HSP90-like ATPase domain-containing protein</fullName>
    </recommendedName>
</protein>
<feature type="non-terminal residue" evidence="1">
    <location>
        <position position="988"/>
    </location>
</feature>
<evidence type="ECO:0000313" key="1">
    <source>
        <dbReference type="EMBL" id="KKN32230.1"/>
    </source>
</evidence>
<evidence type="ECO:0008006" key="2">
    <source>
        <dbReference type="Google" id="ProtNLM"/>
    </source>
</evidence>
<accession>A0A0F9PK72</accession>
<dbReference type="EMBL" id="LAZR01002266">
    <property type="protein sequence ID" value="KKN32230.1"/>
    <property type="molecule type" value="Genomic_DNA"/>
</dbReference>
<dbReference type="Gene3D" id="3.30.565.10">
    <property type="entry name" value="Histidine kinase-like ATPase, C-terminal domain"/>
    <property type="match status" value="1"/>
</dbReference>
<proteinExistence type="predicted"/>
<dbReference type="SUPFAM" id="SSF55874">
    <property type="entry name" value="ATPase domain of HSP90 chaperone/DNA topoisomerase II/histidine kinase"/>
    <property type="match status" value="1"/>
</dbReference>
<sequence>MLKEKSESLAVEHTKLKASRDICEAVNKWRINKRNVSSRRWIFELIQNAIDTAKERNNENLKIEIEQDKNTLVFRHNGGYFFLEEVNAVMYGGSRKPYSPDSPLIGRFGTGLLVTHVLGIKLEVSGFVKDPDDDNKYKFTINLIRPDDVEKVLENINDCHTQLGKVKKVNTSQTEFLTEFNYYVEDDIGRNSLKIGLLELKKTLPFLFYFNPILKNIKIKGKNYNIKDLNESIISLDDDINDFNVQVCVLIENNKIKNLINYPNIYCPLPLTETSERLHLPFVMNSINFRPTVDRDFLDNSERNQKLVEKAFEIYSDLIQNLDRNVEGRYNLINFQPLDVYKDNELINVFNELIKDGIEHIAKFVPIINRLDKEIEILFNTTFIYPSYNDIEFTKTQSKAFYELVSKIRLDLPKEKEYKEWIKVLKELENYEQLKLEGRFYYYTIESLKEEIEDYSTESLYIGLEELKEKLGIDDAKDYLLNLFKLIDKLYDKGIINHANFVYNLIVDQHDSPNLGKMKWDDNLVSRHYIDNLPEDLKQICLMIEFDVKGNLLDNDFKKFHILNDLIEDKMDIDLVLKIILEEEYYELTESELYTNNEFNLNNDTVLGWIKLFLWCLKNKKIHTNLPLITKERPFIRKIKSLNKEQFLIPFEYFDIDLDNLEPIFSKLGNKFHEFEKVFPQNKIINPIYFEKSEDGVEFLKFLRNYNNIFVTELPFYKSNLIISGNNTHFLIGIRGTHELETSEEQIAIIPFWKDIRKKISNNPDLFQLFFKFIFLLVSLDRYWNVSAEVYCRICEDNHNIINSAYLASLIHDSWVPHNDSLERPSKINIDNLVSPKDFNKYLKIESIKIIEILSYLGYDKLDLSIKKRSKELKINDKKMRSGYSDYILEYSPEEMYAIFTSYNKTEKLIKLIEEKNLDERLDNLLSNTENFEGEFEKFVEKIEKKGEEGDTIRNNNDIGKFIENIIKKIFKEKGFNVKTVHIGRDIV</sequence>
<dbReference type="AlphaFoldDB" id="A0A0F9PK72"/>
<comment type="caution">
    <text evidence="1">The sequence shown here is derived from an EMBL/GenBank/DDBJ whole genome shotgun (WGS) entry which is preliminary data.</text>
</comment>
<gene>
    <name evidence="1" type="ORF">LCGC14_0816040</name>
</gene>
<name>A0A0F9PK72_9ZZZZ</name>